<dbReference type="InterPro" id="IPR036390">
    <property type="entry name" value="WH_DNA-bd_sf"/>
</dbReference>
<accession>A0A7C4H256</accession>
<keyword evidence="2" id="KW-0238">DNA-binding</keyword>
<dbReference type="InterPro" id="IPR010163">
    <property type="entry name" value="Csa3"/>
</dbReference>
<evidence type="ECO:0000313" key="2">
    <source>
        <dbReference type="EMBL" id="HGM06912.1"/>
    </source>
</evidence>
<proteinExistence type="predicted"/>
<gene>
    <name evidence="2" type="ORF">ENU31_00680</name>
</gene>
<feature type="domain" description="Csa3 N-terminal" evidence="1">
    <location>
        <begin position="4"/>
        <end position="113"/>
    </location>
</feature>
<dbReference type="Pfam" id="PF22662">
    <property type="entry name" value="Csa3_N"/>
    <property type="match status" value="1"/>
</dbReference>
<name>A0A7C4H256_9CREN</name>
<dbReference type="SUPFAM" id="SSF46785">
    <property type="entry name" value="Winged helix' DNA-binding domain"/>
    <property type="match status" value="1"/>
</dbReference>
<evidence type="ECO:0000259" key="1">
    <source>
        <dbReference type="Pfam" id="PF22662"/>
    </source>
</evidence>
<dbReference type="InterPro" id="IPR036388">
    <property type="entry name" value="WH-like_DNA-bd_sf"/>
</dbReference>
<dbReference type="GO" id="GO:0003677">
    <property type="term" value="F:DNA binding"/>
    <property type="evidence" value="ECO:0007669"/>
    <property type="project" value="UniProtKB-KW"/>
</dbReference>
<reference evidence="2" key="1">
    <citation type="journal article" date="2020" name="mSystems">
        <title>Genome- and Community-Level Interaction Insights into Carbon Utilization and Element Cycling Functions of Hydrothermarchaeota in Hydrothermal Sediment.</title>
        <authorList>
            <person name="Zhou Z."/>
            <person name="Liu Y."/>
            <person name="Xu W."/>
            <person name="Pan J."/>
            <person name="Luo Z.H."/>
            <person name="Li M."/>
        </authorList>
    </citation>
    <scope>NUCLEOTIDE SEQUENCE [LARGE SCALE GENOMIC DNA]</scope>
    <source>
        <strain evidence="2">SpSt-658</strain>
    </source>
</reference>
<dbReference type="InterPro" id="IPR054588">
    <property type="entry name" value="Csa3_N"/>
</dbReference>
<sequence length="237" mass="26972">MKRIVVASVGFNWSRTLRGIYGIGLYPNDIIILVNSKPEKEDAVNAMNIIKGRLSEVGVKALELWLNHIDPFELNVARVRSLIERYAPCSVVILIAGGFRWITTVLIFSATVLNTIGNLVRDRIIVEKIRIEIEEELEGIDITDNKPLYIEIHHIPKLINLTIEDYEILKIIGQNQDINKKSIIKIKDIANQSGKPRTTIIRKLVKLEKIGLITREVQGRYYTYKLTDIGKMLAIST</sequence>
<protein>
    <submittedName>
        <fullName evidence="2">CRISPR locus-related DNA-binding protein</fullName>
    </submittedName>
</protein>
<dbReference type="Gene3D" id="1.10.10.10">
    <property type="entry name" value="Winged helix-like DNA-binding domain superfamily/Winged helix DNA-binding domain"/>
    <property type="match status" value="1"/>
</dbReference>
<dbReference type="EMBL" id="DTCA01000026">
    <property type="protein sequence ID" value="HGM06912.1"/>
    <property type="molecule type" value="Genomic_DNA"/>
</dbReference>
<comment type="caution">
    <text evidence="2">The sequence shown here is derived from an EMBL/GenBank/DDBJ whole genome shotgun (WGS) entry which is preliminary data.</text>
</comment>
<dbReference type="AlphaFoldDB" id="A0A7C4H256"/>
<dbReference type="Gene3D" id="3.40.50.11700">
    <property type="match status" value="1"/>
</dbReference>
<organism evidence="2">
    <name type="scientific">Ignisphaera aggregans</name>
    <dbReference type="NCBI Taxonomy" id="334771"/>
    <lineage>
        <taxon>Archaea</taxon>
        <taxon>Thermoproteota</taxon>
        <taxon>Thermoprotei</taxon>
        <taxon>Desulfurococcales</taxon>
        <taxon>Desulfurococcaceae</taxon>
        <taxon>Ignisphaera</taxon>
    </lineage>
</organism>
<dbReference type="NCBIfam" id="TIGR01884">
    <property type="entry name" value="cas_HTH"/>
    <property type="match status" value="1"/>
</dbReference>